<comment type="caution">
    <text evidence="5">The sequence shown here is derived from an EMBL/GenBank/DDBJ whole genome shotgun (WGS) entry which is preliminary data.</text>
</comment>
<dbReference type="GO" id="GO:0003677">
    <property type="term" value="F:DNA binding"/>
    <property type="evidence" value="ECO:0007669"/>
    <property type="project" value="UniProtKB-KW"/>
</dbReference>
<evidence type="ECO:0000256" key="2">
    <source>
        <dbReference type="ARBA" id="ARBA00023125"/>
    </source>
</evidence>
<dbReference type="Gene3D" id="1.10.10.10">
    <property type="entry name" value="Winged helix-like DNA-binding domain superfamily/Winged helix DNA-binding domain"/>
    <property type="match status" value="1"/>
</dbReference>
<evidence type="ECO:0000313" key="6">
    <source>
        <dbReference type="Proteomes" id="UP001237780"/>
    </source>
</evidence>
<sequence length="154" mass="17053">MTVGEVRTNRACSIMNDSTPLKRKRRTAHRTGCAVEATISVIGGVWKPVILFHLLDGKLRFNAICRLTPAATPRMITLQLRELEADGIISRIIYPEVPPKVEYELTQLGQSLAPVLVSMCEWGEKLQELSGLPVDTGACRSTLRQEAVLQEKIA</sequence>
<keyword evidence="1" id="KW-0805">Transcription regulation</keyword>
<dbReference type="Pfam" id="PF01638">
    <property type="entry name" value="HxlR"/>
    <property type="match status" value="1"/>
</dbReference>
<keyword evidence="2 5" id="KW-0238">DNA-binding</keyword>
<gene>
    <name evidence="5" type="ORF">QFZ34_001410</name>
</gene>
<dbReference type="InterPro" id="IPR036390">
    <property type="entry name" value="WH_DNA-bd_sf"/>
</dbReference>
<evidence type="ECO:0000256" key="1">
    <source>
        <dbReference type="ARBA" id="ARBA00023015"/>
    </source>
</evidence>
<name>A0ABU0S925_9HYPH</name>
<proteinExistence type="predicted"/>
<dbReference type="EMBL" id="JAUSZT010000002">
    <property type="protein sequence ID" value="MDQ0996233.1"/>
    <property type="molecule type" value="Genomic_DNA"/>
</dbReference>
<organism evidence="5 6">
    <name type="scientific">Phyllobacterium ifriqiyense</name>
    <dbReference type="NCBI Taxonomy" id="314238"/>
    <lineage>
        <taxon>Bacteria</taxon>
        <taxon>Pseudomonadati</taxon>
        <taxon>Pseudomonadota</taxon>
        <taxon>Alphaproteobacteria</taxon>
        <taxon>Hyphomicrobiales</taxon>
        <taxon>Phyllobacteriaceae</taxon>
        <taxon>Phyllobacterium</taxon>
    </lineage>
</organism>
<dbReference type="PANTHER" id="PTHR33204:SF33">
    <property type="entry name" value="TRANSCRIPTIONAL REGULATOR, MARR FAMILY"/>
    <property type="match status" value="1"/>
</dbReference>
<evidence type="ECO:0000259" key="4">
    <source>
        <dbReference type="PROSITE" id="PS51118"/>
    </source>
</evidence>
<reference evidence="5 6" key="1">
    <citation type="submission" date="2023-07" db="EMBL/GenBank/DDBJ databases">
        <title>Comparative genomics of wheat-associated soil bacteria to identify genetic determinants of phenazine resistance.</title>
        <authorList>
            <person name="Mouncey N."/>
        </authorList>
    </citation>
    <scope>NUCLEOTIDE SEQUENCE [LARGE SCALE GENOMIC DNA]</scope>
    <source>
        <strain evidence="5 6">W4I11</strain>
    </source>
</reference>
<evidence type="ECO:0000256" key="3">
    <source>
        <dbReference type="ARBA" id="ARBA00023163"/>
    </source>
</evidence>
<keyword evidence="6" id="KW-1185">Reference proteome</keyword>
<keyword evidence="3" id="KW-0804">Transcription</keyword>
<evidence type="ECO:0000313" key="5">
    <source>
        <dbReference type="EMBL" id="MDQ0996233.1"/>
    </source>
</evidence>
<dbReference type="InterPro" id="IPR036388">
    <property type="entry name" value="WH-like_DNA-bd_sf"/>
</dbReference>
<feature type="domain" description="HTH hxlR-type" evidence="4">
    <location>
        <begin position="33"/>
        <end position="131"/>
    </location>
</feature>
<dbReference type="PROSITE" id="PS51118">
    <property type="entry name" value="HTH_HXLR"/>
    <property type="match status" value="1"/>
</dbReference>
<protein>
    <submittedName>
        <fullName evidence="5">DNA-binding HxlR family transcriptional regulator</fullName>
    </submittedName>
</protein>
<dbReference type="PANTHER" id="PTHR33204">
    <property type="entry name" value="TRANSCRIPTIONAL REGULATOR, MARR FAMILY"/>
    <property type="match status" value="1"/>
</dbReference>
<dbReference type="InterPro" id="IPR002577">
    <property type="entry name" value="HTH_HxlR"/>
</dbReference>
<dbReference type="SUPFAM" id="SSF46785">
    <property type="entry name" value="Winged helix' DNA-binding domain"/>
    <property type="match status" value="1"/>
</dbReference>
<accession>A0ABU0S925</accession>
<dbReference type="Proteomes" id="UP001237780">
    <property type="component" value="Unassembled WGS sequence"/>
</dbReference>